<dbReference type="InterPro" id="IPR043502">
    <property type="entry name" value="DNA/RNA_pol_sf"/>
</dbReference>
<evidence type="ECO:0000259" key="4">
    <source>
        <dbReference type="PROSITE" id="PS50158"/>
    </source>
</evidence>
<evidence type="ECO:0000256" key="3">
    <source>
        <dbReference type="SAM" id="MobiDB-lite"/>
    </source>
</evidence>
<reference evidence="5" key="1">
    <citation type="submission" date="2020-11" db="EMBL/GenBank/DDBJ databases">
        <authorList>
            <consortium name="DOE Joint Genome Institute"/>
            <person name="Ahrendt S."/>
            <person name="Riley R."/>
            <person name="Andreopoulos W."/>
            <person name="Labutti K."/>
            <person name="Pangilinan J."/>
            <person name="Ruiz-Duenas F.J."/>
            <person name="Barrasa J.M."/>
            <person name="Sanchez-Garcia M."/>
            <person name="Camarero S."/>
            <person name="Miyauchi S."/>
            <person name="Serrano A."/>
            <person name="Linde D."/>
            <person name="Babiker R."/>
            <person name="Drula E."/>
            <person name="Ayuso-Fernandez I."/>
            <person name="Pacheco R."/>
            <person name="Padilla G."/>
            <person name="Ferreira P."/>
            <person name="Barriuso J."/>
            <person name="Kellner H."/>
            <person name="Castanera R."/>
            <person name="Alfaro M."/>
            <person name="Ramirez L."/>
            <person name="Pisabarro A.G."/>
            <person name="Kuo A."/>
            <person name="Tritt A."/>
            <person name="Lipzen A."/>
            <person name="He G."/>
            <person name="Yan M."/>
            <person name="Ng V."/>
            <person name="Cullen D."/>
            <person name="Martin F."/>
            <person name="Rosso M.-N."/>
            <person name="Henrissat B."/>
            <person name="Hibbett D."/>
            <person name="Martinez A.T."/>
            <person name="Grigoriev I.V."/>
        </authorList>
    </citation>
    <scope>NUCLEOTIDE SEQUENCE</scope>
    <source>
        <strain evidence="5">AH 40177</strain>
    </source>
</reference>
<dbReference type="Gene3D" id="2.40.70.10">
    <property type="entry name" value="Acid Proteases"/>
    <property type="match status" value="1"/>
</dbReference>
<dbReference type="Gene3D" id="3.10.10.10">
    <property type="entry name" value="HIV Type 1 Reverse Transcriptase, subunit A, domain 1"/>
    <property type="match status" value="1"/>
</dbReference>
<keyword evidence="2" id="KW-0479">Metal-binding</keyword>
<name>A0A9P5PER4_9AGAR</name>
<proteinExistence type="predicted"/>
<evidence type="ECO:0000313" key="6">
    <source>
        <dbReference type="Proteomes" id="UP000772434"/>
    </source>
</evidence>
<dbReference type="Gene3D" id="4.10.60.10">
    <property type="entry name" value="Zinc finger, CCHC-type"/>
    <property type="match status" value="1"/>
</dbReference>
<dbReference type="Pfam" id="PF00098">
    <property type="entry name" value="zf-CCHC"/>
    <property type="match status" value="1"/>
</dbReference>
<keyword evidence="2" id="KW-0863">Zinc-finger</keyword>
<dbReference type="InterPro" id="IPR036875">
    <property type="entry name" value="Znf_CCHC_sf"/>
</dbReference>
<sequence>MSEVTLDQLRAVLSPEAFDVIAPLFTNLAQRLQASEGRVEELRHEQISTEPAPAQPAPSGTATARAPLCTELPTFKGLPAEKISAFILISQDLLKATHIAQEDWGVIVSGCFRDAAQTWYLAKKQQNGDQPLDWNTLQQALRAHLNRCNYKGNVSEFIPRFQKLEMQLSPTDMTFGDQLCFHISNSNPSLMADVYEAARVYERYKCTSGSNSNSCTLDPRLRNQKNSNGSSSSNGNSSSMFPSSAASTAPAPMDLDAFSTTPSCPDKSRLRCFNCNRLGHFSKDCQMPCKRTQQSSNLPNRPQQPMFHIADPDPLHPGRMHVVGQPSVRSQRVPTLLGRAANHFDNPKKKVHQKDVNQFLANMETQSVPKAELNNTPLSANFFTIDLEGSPDLTLPIYSATVRGQPKRFKPGSMREVHIIADTGAWDNYIRSDVVKYIGADYFSLGHPREIAGAGRTFTKGFARFTLKVGPIEETVLAWVLEQETGFQYDLLLGWMFLAKHNVVFNWNDSTLDILLPKTKVTVKVQAIPNPNSLPVQDVYIAEISEGYTELPHESYTYTDDPGIASITEVESEDESPGIPPSSDSETPSLTTDNSSTDTSTPSTDTPKTDSDTTMGASFGQKLKTKVMKMFPKMFRKTVGYPPARRWVHHIDTGNAQPFKIRGRPHSPCENLEIKKFVEDALEQQVIEPSDSPWSSPLLLISKKNGTLRPCVDLRALNNLTRKNAYPLP</sequence>
<dbReference type="GO" id="GO:0003676">
    <property type="term" value="F:nucleic acid binding"/>
    <property type="evidence" value="ECO:0007669"/>
    <property type="project" value="InterPro"/>
</dbReference>
<dbReference type="Proteomes" id="UP000772434">
    <property type="component" value="Unassembled WGS sequence"/>
</dbReference>
<dbReference type="InterPro" id="IPR001878">
    <property type="entry name" value="Znf_CCHC"/>
</dbReference>
<organism evidence="5 6">
    <name type="scientific">Rhodocollybia butyracea</name>
    <dbReference type="NCBI Taxonomy" id="206335"/>
    <lineage>
        <taxon>Eukaryota</taxon>
        <taxon>Fungi</taxon>
        <taxon>Dikarya</taxon>
        <taxon>Basidiomycota</taxon>
        <taxon>Agaricomycotina</taxon>
        <taxon>Agaricomycetes</taxon>
        <taxon>Agaricomycetidae</taxon>
        <taxon>Agaricales</taxon>
        <taxon>Marasmiineae</taxon>
        <taxon>Omphalotaceae</taxon>
        <taxon>Rhodocollybia</taxon>
    </lineage>
</organism>
<dbReference type="SUPFAM" id="SSF56672">
    <property type="entry name" value="DNA/RNA polymerases"/>
    <property type="match status" value="1"/>
</dbReference>
<feature type="region of interest" description="Disordered" evidence="3">
    <location>
        <begin position="39"/>
        <end position="63"/>
    </location>
</feature>
<accession>A0A9P5PER4</accession>
<dbReference type="PANTHER" id="PTHR15503">
    <property type="entry name" value="LDOC1 RELATED"/>
    <property type="match status" value="1"/>
</dbReference>
<dbReference type="InterPro" id="IPR032567">
    <property type="entry name" value="RTL1-rel"/>
</dbReference>
<evidence type="ECO:0000256" key="2">
    <source>
        <dbReference type="PROSITE-ProRule" id="PRU00047"/>
    </source>
</evidence>
<dbReference type="SMART" id="SM00343">
    <property type="entry name" value="ZnF_C2HC"/>
    <property type="match status" value="1"/>
</dbReference>
<dbReference type="PROSITE" id="PS50158">
    <property type="entry name" value="ZF_CCHC"/>
    <property type="match status" value="1"/>
</dbReference>
<dbReference type="CDD" id="cd00303">
    <property type="entry name" value="retropepsin_like"/>
    <property type="match status" value="1"/>
</dbReference>
<feature type="region of interest" description="Disordered" evidence="3">
    <location>
        <begin position="207"/>
        <end position="254"/>
    </location>
</feature>
<dbReference type="SUPFAM" id="SSF57756">
    <property type="entry name" value="Retrovirus zinc finger-like domains"/>
    <property type="match status" value="1"/>
</dbReference>
<dbReference type="GO" id="GO:0008270">
    <property type="term" value="F:zinc ion binding"/>
    <property type="evidence" value="ECO:0007669"/>
    <property type="project" value="UniProtKB-KW"/>
</dbReference>
<feature type="compositionally biased region" description="Low complexity" evidence="3">
    <location>
        <begin position="587"/>
        <end position="606"/>
    </location>
</feature>
<dbReference type="OrthoDB" id="3058835at2759"/>
<keyword evidence="1" id="KW-0507">mRNA processing</keyword>
<feature type="region of interest" description="Disordered" evidence="3">
    <location>
        <begin position="569"/>
        <end position="618"/>
    </location>
</feature>
<keyword evidence="2" id="KW-0862">Zinc</keyword>
<keyword evidence="6" id="KW-1185">Reference proteome</keyword>
<feature type="compositionally biased region" description="Low complexity" evidence="3">
    <location>
        <begin position="226"/>
        <end position="252"/>
    </location>
</feature>
<feature type="compositionally biased region" description="Polar residues" evidence="3">
    <location>
        <begin position="207"/>
        <end position="216"/>
    </location>
</feature>
<evidence type="ECO:0000256" key="1">
    <source>
        <dbReference type="ARBA" id="ARBA00022664"/>
    </source>
</evidence>
<dbReference type="GO" id="GO:0006397">
    <property type="term" value="P:mRNA processing"/>
    <property type="evidence" value="ECO:0007669"/>
    <property type="project" value="UniProtKB-KW"/>
</dbReference>
<gene>
    <name evidence="5" type="ORF">BDP27DRAFT_1428341</name>
</gene>
<protein>
    <recommendedName>
        <fullName evidence="4">CCHC-type domain-containing protein</fullName>
    </recommendedName>
</protein>
<comment type="caution">
    <text evidence="5">The sequence shown here is derived from an EMBL/GenBank/DDBJ whole genome shotgun (WGS) entry which is preliminary data.</text>
</comment>
<evidence type="ECO:0000313" key="5">
    <source>
        <dbReference type="EMBL" id="KAF9062053.1"/>
    </source>
</evidence>
<dbReference type="InterPro" id="IPR021109">
    <property type="entry name" value="Peptidase_aspartic_dom_sf"/>
</dbReference>
<feature type="domain" description="CCHC-type" evidence="4">
    <location>
        <begin position="271"/>
        <end position="285"/>
    </location>
</feature>
<dbReference type="EMBL" id="JADNRY010000183">
    <property type="protein sequence ID" value="KAF9062053.1"/>
    <property type="molecule type" value="Genomic_DNA"/>
</dbReference>
<dbReference type="PANTHER" id="PTHR15503:SF22">
    <property type="entry name" value="TRANSPOSON TY3-I GAG POLYPROTEIN"/>
    <property type="match status" value="1"/>
</dbReference>
<dbReference type="AlphaFoldDB" id="A0A9P5PER4"/>